<evidence type="ECO:0000313" key="1">
    <source>
        <dbReference type="Proteomes" id="UP000095287"/>
    </source>
</evidence>
<accession>A0A1I8AA79</accession>
<dbReference type="Proteomes" id="UP000095287">
    <property type="component" value="Unplaced"/>
</dbReference>
<name>A0A1I8AA79_9BILA</name>
<dbReference type="WBParaSite" id="L893_g3672.t1">
    <property type="protein sequence ID" value="L893_g3672.t1"/>
    <property type="gene ID" value="L893_g3672"/>
</dbReference>
<dbReference type="AlphaFoldDB" id="A0A1I8AA79"/>
<proteinExistence type="predicted"/>
<evidence type="ECO:0000313" key="2">
    <source>
        <dbReference type="WBParaSite" id="L893_g3672.t1"/>
    </source>
</evidence>
<reference evidence="2" key="1">
    <citation type="submission" date="2016-11" db="UniProtKB">
        <authorList>
            <consortium name="WormBaseParasite"/>
        </authorList>
    </citation>
    <scope>IDENTIFICATION</scope>
</reference>
<keyword evidence="1" id="KW-1185">Reference proteome</keyword>
<sequence length="359" mass="41694">MHPVTPHRIHSLRAHLLAIPRSKPFQYGYRPSGFHRICPPTLNRGSLIATYFPSDLRNLALPWTFRYNLRGFSHLKKRLLSREVIRKIARSTTNFTLDTNYKCLRAAHLEQWPSIADDDEVTFQLLANLQAPKKELIVDVASLSRWYGDRGSRHSYFWRSFTSLSLRKGSYLSTPFDDCLPTVAQFMKDIVPMARLQRINMDTSVVYGIHYIAALLPASIWIEHLLSESCTGSDFHFGPKAAEVTSEVIQRWREIDPRRLPQKTFSGMWMNSANTREFSEFDMELADLPLRQKIDRIVADANRKKVETRIEYIEHPVYPGFRICVVFIGAGETKQEFGETKKWTKEDWFSRAPCTLHIE</sequence>
<organism evidence="1 2">
    <name type="scientific">Steinernema glaseri</name>
    <dbReference type="NCBI Taxonomy" id="37863"/>
    <lineage>
        <taxon>Eukaryota</taxon>
        <taxon>Metazoa</taxon>
        <taxon>Ecdysozoa</taxon>
        <taxon>Nematoda</taxon>
        <taxon>Chromadorea</taxon>
        <taxon>Rhabditida</taxon>
        <taxon>Tylenchina</taxon>
        <taxon>Panagrolaimomorpha</taxon>
        <taxon>Strongyloidoidea</taxon>
        <taxon>Steinernematidae</taxon>
        <taxon>Steinernema</taxon>
    </lineage>
</organism>
<protein>
    <submittedName>
        <fullName evidence="2">FBA_2 domain-containing protein</fullName>
    </submittedName>
</protein>